<organism evidence="2 3">
    <name type="scientific">Candidatus Dojkabacteria bacterium</name>
    <dbReference type="NCBI Taxonomy" id="2099670"/>
    <lineage>
        <taxon>Bacteria</taxon>
        <taxon>Candidatus Dojkabacteria</taxon>
    </lineage>
</organism>
<reference evidence="2" key="1">
    <citation type="submission" date="2020-04" db="EMBL/GenBank/DDBJ databases">
        <authorList>
            <person name="Zhang T."/>
        </authorList>
    </citation>
    <scope>NUCLEOTIDE SEQUENCE</scope>
    <source>
        <strain evidence="2">HKST-UBA11</strain>
    </source>
</reference>
<dbReference type="EMBL" id="JAGQLH010000010">
    <property type="protein sequence ID" value="MCA9385265.1"/>
    <property type="molecule type" value="Genomic_DNA"/>
</dbReference>
<evidence type="ECO:0000313" key="2">
    <source>
        <dbReference type="EMBL" id="MCA9385265.1"/>
    </source>
</evidence>
<keyword evidence="1" id="KW-1133">Transmembrane helix</keyword>
<name>A0A955L791_9BACT</name>
<dbReference type="Proteomes" id="UP000754563">
    <property type="component" value="Unassembled WGS sequence"/>
</dbReference>
<sequence length="222" mass="24727">MSRIRKITIPFSVSILIILLVVASGYGFFTLSNSIVLDDFDEEQETVSEYEILPLNLECTSFENGEIENNFGYLSFSYPSLLSLDSGEDLSFCNVELRHGRSFLTISYNVPTDESFGFASDIVTLNTSSIVRERFDPNHSFHDIEYNTYNLQYGTYEVGDTSCADTIDPTSSFIPLCGVSPQMDSINVSITAILPDSTSQAEGEYILSLFDEVVASLSWGKR</sequence>
<reference evidence="2" key="2">
    <citation type="journal article" date="2021" name="Microbiome">
        <title>Successional dynamics and alternative stable states in a saline activated sludge microbial community over 9 years.</title>
        <authorList>
            <person name="Wang Y."/>
            <person name="Ye J."/>
            <person name="Ju F."/>
            <person name="Liu L."/>
            <person name="Boyd J.A."/>
            <person name="Deng Y."/>
            <person name="Parks D.H."/>
            <person name="Jiang X."/>
            <person name="Yin X."/>
            <person name="Woodcroft B.J."/>
            <person name="Tyson G.W."/>
            <person name="Hugenholtz P."/>
            <person name="Polz M.F."/>
            <person name="Zhang T."/>
        </authorList>
    </citation>
    <scope>NUCLEOTIDE SEQUENCE</scope>
    <source>
        <strain evidence="2">HKST-UBA11</strain>
    </source>
</reference>
<accession>A0A955L791</accession>
<protein>
    <submittedName>
        <fullName evidence="2">Uncharacterized protein</fullName>
    </submittedName>
</protein>
<dbReference type="AlphaFoldDB" id="A0A955L791"/>
<keyword evidence="1" id="KW-0472">Membrane</keyword>
<keyword evidence="1" id="KW-0812">Transmembrane</keyword>
<evidence type="ECO:0000256" key="1">
    <source>
        <dbReference type="SAM" id="Phobius"/>
    </source>
</evidence>
<evidence type="ECO:0000313" key="3">
    <source>
        <dbReference type="Proteomes" id="UP000754563"/>
    </source>
</evidence>
<comment type="caution">
    <text evidence="2">The sequence shown here is derived from an EMBL/GenBank/DDBJ whole genome shotgun (WGS) entry which is preliminary data.</text>
</comment>
<feature type="transmembrane region" description="Helical" evidence="1">
    <location>
        <begin position="7"/>
        <end position="29"/>
    </location>
</feature>
<gene>
    <name evidence="2" type="ORF">KC717_01315</name>
</gene>
<proteinExistence type="predicted"/>